<dbReference type="InterPro" id="IPR013083">
    <property type="entry name" value="Znf_RING/FYVE/PHD"/>
</dbReference>
<keyword evidence="2" id="KW-0808">Transferase</keyword>
<feature type="region of interest" description="Disordered" evidence="10">
    <location>
        <begin position="89"/>
        <end position="108"/>
    </location>
</feature>
<name>A0A0C3JQ44_PISTI</name>
<dbReference type="GO" id="GO:0016567">
    <property type="term" value="P:protein ubiquitination"/>
    <property type="evidence" value="ECO:0007669"/>
    <property type="project" value="TreeGrafter"/>
</dbReference>
<keyword evidence="5" id="KW-0833">Ubl conjugation pathway</keyword>
<comment type="subcellular location">
    <subcellularLocation>
        <location evidence="1">Nucleus</location>
    </subcellularLocation>
</comment>
<reference evidence="12 13" key="1">
    <citation type="submission" date="2014-04" db="EMBL/GenBank/DDBJ databases">
        <authorList>
            <consortium name="DOE Joint Genome Institute"/>
            <person name="Kuo A."/>
            <person name="Kohler A."/>
            <person name="Costa M.D."/>
            <person name="Nagy L.G."/>
            <person name="Floudas D."/>
            <person name="Copeland A."/>
            <person name="Barry K.W."/>
            <person name="Cichocki N."/>
            <person name="Veneault-Fourrey C."/>
            <person name="LaButti K."/>
            <person name="Lindquist E.A."/>
            <person name="Lipzen A."/>
            <person name="Lundell T."/>
            <person name="Morin E."/>
            <person name="Murat C."/>
            <person name="Sun H."/>
            <person name="Tunlid A."/>
            <person name="Henrissat B."/>
            <person name="Grigoriev I.V."/>
            <person name="Hibbett D.S."/>
            <person name="Martin F."/>
            <person name="Nordberg H.P."/>
            <person name="Cantor M.N."/>
            <person name="Hua S.X."/>
        </authorList>
    </citation>
    <scope>NUCLEOTIDE SEQUENCE [LARGE SCALE GENOMIC DNA]</scope>
    <source>
        <strain evidence="12 13">Marx 270</strain>
    </source>
</reference>
<dbReference type="EMBL" id="KN832003">
    <property type="protein sequence ID" value="KIN99621.1"/>
    <property type="molecule type" value="Genomic_DNA"/>
</dbReference>
<feature type="domain" description="RING-type" evidence="11">
    <location>
        <begin position="130"/>
        <end position="170"/>
    </location>
</feature>
<dbReference type="PANTHER" id="PTHR16079:SF4">
    <property type="entry name" value="E3 UBIQUITIN-PROTEIN LIGASE CHFR"/>
    <property type="match status" value="1"/>
</dbReference>
<evidence type="ECO:0000256" key="10">
    <source>
        <dbReference type="SAM" id="MobiDB-lite"/>
    </source>
</evidence>
<dbReference type="AlphaFoldDB" id="A0A0C3JQ44"/>
<evidence type="ECO:0000256" key="4">
    <source>
        <dbReference type="ARBA" id="ARBA00022771"/>
    </source>
</evidence>
<dbReference type="GO" id="GO:0008270">
    <property type="term" value="F:zinc ion binding"/>
    <property type="evidence" value="ECO:0007669"/>
    <property type="project" value="UniProtKB-KW"/>
</dbReference>
<dbReference type="OrthoDB" id="1305878at2759"/>
<keyword evidence="7" id="KW-0539">Nucleus</keyword>
<dbReference type="PANTHER" id="PTHR16079">
    <property type="entry name" value="UBIQUITIN LIGASE PROTEIN CHFR"/>
    <property type="match status" value="1"/>
</dbReference>
<dbReference type="InterPro" id="IPR001841">
    <property type="entry name" value="Znf_RING"/>
</dbReference>
<dbReference type="Pfam" id="PF17979">
    <property type="entry name" value="zf-CRD"/>
    <property type="match status" value="1"/>
</dbReference>
<accession>A0A0C3JQ44</accession>
<evidence type="ECO:0000256" key="2">
    <source>
        <dbReference type="ARBA" id="ARBA00022679"/>
    </source>
</evidence>
<evidence type="ECO:0000256" key="9">
    <source>
        <dbReference type="PROSITE-ProRule" id="PRU00175"/>
    </source>
</evidence>
<feature type="region of interest" description="Disordered" evidence="10">
    <location>
        <begin position="1"/>
        <end position="61"/>
    </location>
</feature>
<reference evidence="13" key="2">
    <citation type="submission" date="2015-01" db="EMBL/GenBank/DDBJ databases">
        <title>Evolutionary Origins and Diversification of the Mycorrhizal Mutualists.</title>
        <authorList>
            <consortium name="DOE Joint Genome Institute"/>
            <consortium name="Mycorrhizal Genomics Consortium"/>
            <person name="Kohler A."/>
            <person name="Kuo A."/>
            <person name="Nagy L.G."/>
            <person name="Floudas D."/>
            <person name="Copeland A."/>
            <person name="Barry K.W."/>
            <person name="Cichocki N."/>
            <person name="Veneault-Fourrey C."/>
            <person name="LaButti K."/>
            <person name="Lindquist E.A."/>
            <person name="Lipzen A."/>
            <person name="Lundell T."/>
            <person name="Morin E."/>
            <person name="Murat C."/>
            <person name="Riley R."/>
            <person name="Ohm R."/>
            <person name="Sun H."/>
            <person name="Tunlid A."/>
            <person name="Henrissat B."/>
            <person name="Grigoriev I.V."/>
            <person name="Hibbett D.S."/>
            <person name="Martin F."/>
        </authorList>
    </citation>
    <scope>NUCLEOTIDE SEQUENCE [LARGE SCALE GENOMIC DNA]</scope>
    <source>
        <strain evidence="13">Marx 270</strain>
    </source>
</reference>
<evidence type="ECO:0000256" key="3">
    <source>
        <dbReference type="ARBA" id="ARBA00022723"/>
    </source>
</evidence>
<evidence type="ECO:0000256" key="7">
    <source>
        <dbReference type="ARBA" id="ARBA00023242"/>
    </source>
</evidence>
<dbReference type="InterPro" id="IPR052256">
    <property type="entry name" value="E3_ubiquitin-ligase_CHFR"/>
</dbReference>
<evidence type="ECO:0000256" key="6">
    <source>
        <dbReference type="ARBA" id="ARBA00022833"/>
    </source>
</evidence>
<proteinExistence type="predicted"/>
<evidence type="ECO:0000313" key="12">
    <source>
        <dbReference type="EMBL" id="KIN99621.1"/>
    </source>
</evidence>
<dbReference type="InParanoid" id="A0A0C3JQ44"/>
<protein>
    <recommendedName>
        <fullName evidence="11">RING-type domain-containing protein</fullName>
    </recommendedName>
</protein>
<dbReference type="GO" id="GO:0004842">
    <property type="term" value="F:ubiquitin-protein transferase activity"/>
    <property type="evidence" value="ECO:0007669"/>
    <property type="project" value="TreeGrafter"/>
</dbReference>
<dbReference type="Gene3D" id="3.30.40.10">
    <property type="entry name" value="Zinc/RING finger domain, C3HC4 (zinc finger)"/>
    <property type="match status" value="1"/>
</dbReference>
<feature type="region of interest" description="Disordered" evidence="10">
    <location>
        <begin position="485"/>
        <end position="541"/>
    </location>
</feature>
<keyword evidence="4 9" id="KW-0863">Zinc-finger</keyword>
<dbReference type="InterPro" id="IPR018957">
    <property type="entry name" value="Znf_C3HC4_RING-type"/>
</dbReference>
<keyword evidence="13" id="KW-1185">Reference proteome</keyword>
<dbReference type="STRING" id="870435.A0A0C3JQ44"/>
<dbReference type="SUPFAM" id="SSF57850">
    <property type="entry name" value="RING/U-box"/>
    <property type="match status" value="1"/>
</dbReference>
<evidence type="ECO:0000313" key="13">
    <source>
        <dbReference type="Proteomes" id="UP000054217"/>
    </source>
</evidence>
<dbReference type="Pfam" id="PF00097">
    <property type="entry name" value="zf-C3HC4"/>
    <property type="match status" value="1"/>
</dbReference>
<evidence type="ECO:0000256" key="5">
    <source>
        <dbReference type="ARBA" id="ARBA00022786"/>
    </source>
</evidence>
<organism evidence="12 13">
    <name type="scientific">Pisolithus tinctorius Marx 270</name>
    <dbReference type="NCBI Taxonomy" id="870435"/>
    <lineage>
        <taxon>Eukaryota</taxon>
        <taxon>Fungi</taxon>
        <taxon>Dikarya</taxon>
        <taxon>Basidiomycota</taxon>
        <taxon>Agaricomycotina</taxon>
        <taxon>Agaricomycetes</taxon>
        <taxon>Agaricomycetidae</taxon>
        <taxon>Boletales</taxon>
        <taxon>Sclerodermatineae</taxon>
        <taxon>Pisolithaceae</taxon>
        <taxon>Pisolithus</taxon>
    </lineage>
</organism>
<gene>
    <name evidence="12" type="ORF">M404DRAFT_1004564</name>
</gene>
<dbReference type="InterPro" id="IPR040909">
    <property type="entry name" value="CHFR_Znf-CRD"/>
</dbReference>
<keyword evidence="8" id="KW-0131">Cell cycle</keyword>
<evidence type="ECO:0000259" key="11">
    <source>
        <dbReference type="PROSITE" id="PS50089"/>
    </source>
</evidence>
<evidence type="ECO:0000256" key="8">
    <source>
        <dbReference type="ARBA" id="ARBA00023306"/>
    </source>
</evidence>
<dbReference type="GO" id="GO:0006511">
    <property type="term" value="P:ubiquitin-dependent protein catabolic process"/>
    <property type="evidence" value="ECO:0007669"/>
    <property type="project" value="TreeGrafter"/>
</dbReference>
<sequence>MEREDVLVAMGRIPSGGMSTMSFDLVDEATNRPSSPPQGQTGPSTKRAASPSFEGLDDTASRKRCREYTDSSVSLTSNCDAHAESSNILSATDTSSPPPLSSVIPSSPSITTAMTKYTSLVEDLAQELQCGCCSELVYRPVVVSPCQHFFCGSCCVLWIQNGGTNCPACRGVSTHVTSSRPLQTMVDILLRSDPSRMRAERERMQADEVYKPGQPMRIPAPREPSPEPNFNDTPDWDYARPCPHCAADNQFGWTCPQPIIDYATDPERAWHVDDGAPPGHAYCGNCESLLALQAPVTTKCDFCQVSFCGISVHGRCIALPLNAQQPHDMNDLSDFVQSSEIYECFDSNLIEVEILFDYLTTRQITPKKIYRDIMLHTQAQPHGFRPLIESGVFADIHSVTPGVDEDPSALRTRICRHCAAEILLWGLKEWWIRERESAFQKGLLQRRPDCEAGSSCSRQKDLAHTKEFNHVILGTPVVTQSYTGEALSQDDTSHSGTSNADSRERDEGPGNALGGRDNDRTGDSPDLVGQSADSSPPVLSEEFNQAVSTALLLSDVMAAQD</sequence>
<keyword evidence="6" id="KW-0862">Zinc</keyword>
<dbReference type="HOGENOM" id="CLU_015200_0_1_1"/>
<dbReference type="Proteomes" id="UP000054217">
    <property type="component" value="Unassembled WGS sequence"/>
</dbReference>
<keyword evidence="3" id="KW-0479">Metal-binding</keyword>
<dbReference type="PROSITE" id="PS50089">
    <property type="entry name" value="ZF_RING_2"/>
    <property type="match status" value="1"/>
</dbReference>
<evidence type="ECO:0000256" key="1">
    <source>
        <dbReference type="ARBA" id="ARBA00004123"/>
    </source>
</evidence>
<dbReference type="GO" id="GO:0005634">
    <property type="term" value="C:nucleus"/>
    <property type="evidence" value="ECO:0007669"/>
    <property type="project" value="UniProtKB-SubCell"/>
</dbReference>